<feature type="compositionally biased region" description="Gly residues" evidence="1">
    <location>
        <begin position="141"/>
        <end position="152"/>
    </location>
</feature>
<dbReference type="Proteomes" id="UP001150538">
    <property type="component" value="Unassembled WGS sequence"/>
</dbReference>
<organism evidence="2 3">
    <name type="scientific">Mycoemilia scoparia</name>
    <dbReference type="NCBI Taxonomy" id="417184"/>
    <lineage>
        <taxon>Eukaryota</taxon>
        <taxon>Fungi</taxon>
        <taxon>Fungi incertae sedis</taxon>
        <taxon>Zoopagomycota</taxon>
        <taxon>Kickxellomycotina</taxon>
        <taxon>Kickxellomycetes</taxon>
        <taxon>Kickxellales</taxon>
        <taxon>Kickxellaceae</taxon>
        <taxon>Mycoemilia</taxon>
    </lineage>
</organism>
<evidence type="ECO:0000256" key="1">
    <source>
        <dbReference type="SAM" id="MobiDB-lite"/>
    </source>
</evidence>
<name>A0A9W7ZSN9_9FUNG</name>
<evidence type="ECO:0000313" key="3">
    <source>
        <dbReference type="Proteomes" id="UP001150538"/>
    </source>
</evidence>
<dbReference type="AlphaFoldDB" id="A0A9W7ZSN9"/>
<proteinExistence type="predicted"/>
<evidence type="ECO:0000313" key="2">
    <source>
        <dbReference type="EMBL" id="KAJ1912551.1"/>
    </source>
</evidence>
<feature type="compositionally biased region" description="Polar residues" evidence="1">
    <location>
        <begin position="108"/>
        <end position="126"/>
    </location>
</feature>
<evidence type="ECO:0008006" key="4">
    <source>
        <dbReference type="Google" id="ProtNLM"/>
    </source>
</evidence>
<gene>
    <name evidence="2" type="ORF">H4219_005554</name>
</gene>
<feature type="region of interest" description="Disordered" evidence="1">
    <location>
        <begin position="108"/>
        <end position="180"/>
    </location>
</feature>
<dbReference type="EMBL" id="JANBPU010000335">
    <property type="protein sequence ID" value="KAJ1912551.1"/>
    <property type="molecule type" value="Genomic_DNA"/>
</dbReference>
<protein>
    <recommendedName>
        <fullName evidence="4">PB1 domain-containing protein</fullName>
    </recommendedName>
</protein>
<sequence length="180" mass="19024">MGVLFKLCYNSDIYFRYYIAEPNNLTWAQVRDAARVLFGIASDNIRVVYKDCDDELLVSNDSGLHQMLISNRHKKSIKIRIMTIEELNSIDGVPQASIGLNVGSTAASVVHQSGPPSTSGRSNAPTSMPIPGPGSVHSSSHGGGSSNGGSGQASGNMGPNGSQNNPPPATYQMPRPEVPA</sequence>
<dbReference type="OrthoDB" id="5584239at2759"/>
<dbReference type="CDD" id="cd05992">
    <property type="entry name" value="PB1"/>
    <property type="match status" value="1"/>
</dbReference>
<accession>A0A9W7ZSN9</accession>
<comment type="caution">
    <text evidence="2">The sequence shown here is derived from an EMBL/GenBank/DDBJ whole genome shotgun (WGS) entry which is preliminary data.</text>
</comment>
<reference evidence="2" key="1">
    <citation type="submission" date="2022-07" db="EMBL/GenBank/DDBJ databases">
        <title>Phylogenomic reconstructions and comparative analyses of Kickxellomycotina fungi.</title>
        <authorList>
            <person name="Reynolds N.K."/>
            <person name="Stajich J.E."/>
            <person name="Barry K."/>
            <person name="Grigoriev I.V."/>
            <person name="Crous P."/>
            <person name="Smith M.E."/>
        </authorList>
    </citation>
    <scope>NUCLEOTIDE SEQUENCE</scope>
    <source>
        <strain evidence="2">NBRC 100468</strain>
    </source>
</reference>
<keyword evidence="3" id="KW-1185">Reference proteome</keyword>